<sequence>MNASDIQGLGISALSRFAQSSLADTLKLRKPVEALLYRGSKAGFQLASASARLFKPTNGQGQQRLKPASSAGLFDLSLSDEQQMMRDSLQRFASDSLRPRAHDADAAATCPADLRAEAQALGLALYAVPEALGGVASESTVVTQVLAAEDLAHGDLSLAAALLAPMSVANAITRWGSERQQALYLPAFADDSPPLASIAVNEPTVLFNPLQLATTARREGSGFVLNGEKSVVMGGASAELLLIAAMLDGQPQVFIVPAGSDGLRFADDPAMGLKAAETVKLRLDDVALPLDALLGEGELDYQGFLDHGYLAWCALATGTAQAVMDYVVPYVNEREAFGEPISHRQGVAFMVADMAIEVDAMRIMTWRAAALAEAGKPFHREVYLARLLCAEKAMQIGTNGVQLLGGHGFTKEHPVERWYRDLRFIAIAHGGLHL</sequence>
<dbReference type="Proteomes" id="UP000256774">
    <property type="component" value="Unassembled WGS sequence"/>
</dbReference>
<keyword evidence="4 5" id="KW-0274">FAD</keyword>
<dbReference type="RefSeq" id="WP_116208256.1">
    <property type="nucleotide sequence ID" value="NZ_QUNR01000003.1"/>
</dbReference>
<comment type="similarity">
    <text evidence="2 5">Belongs to the acyl-CoA dehydrogenase family.</text>
</comment>
<dbReference type="GO" id="GO:0003995">
    <property type="term" value="F:acyl-CoA dehydrogenase activity"/>
    <property type="evidence" value="ECO:0007669"/>
    <property type="project" value="InterPro"/>
</dbReference>
<dbReference type="InterPro" id="IPR036250">
    <property type="entry name" value="AcylCo_DH-like_C"/>
</dbReference>
<evidence type="ECO:0000256" key="5">
    <source>
        <dbReference type="RuleBase" id="RU362125"/>
    </source>
</evidence>
<dbReference type="Pfam" id="PF02771">
    <property type="entry name" value="Acyl-CoA_dh_N"/>
    <property type="match status" value="1"/>
</dbReference>
<keyword evidence="3 5" id="KW-0285">Flavoprotein</keyword>
<name>A0A3E0H3M0_9GAMM</name>
<dbReference type="InterPro" id="IPR006091">
    <property type="entry name" value="Acyl-CoA_Oxase/DH_mid-dom"/>
</dbReference>
<dbReference type="SUPFAM" id="SSF56645">
    <property type="entry name" value="Acyl-CoA dehydrogenase NM domain-like"/>
    <property type="match status" value="1"/>
</dbReference>
<dbReference type="Pfam" id="PF00441">
    <property type="entry name" value="Acyl-CoA_dh_1"/>
    <property type="match status" value="1"/>
</dbReference>
<evidence type="ECO:0000313" key="9">
    <source>
        <dbReference type="EMBL" id="REH37636.1"/>
    </source>
</evidence>
<organism evidence="9 10">
    <name type="scientific">Paraperlucidibaca baekdonensis</name>
    <dbReference type="NCBI Taxonomy" id="748120"/>
    <lineage>
        <taxon>Bacteria</taxon>
        <taxon>Pseudomonadati</taxon>
        <taxon>Pseudomonadota</taxon>
        <taxon>Gammaproteobacteria</taxon>
        <taxon>Moraxellales</taxon>
        <taxon>Moraxellaceae</taxon>
        <taxon>Paraperlucidibaca</taxon>
    </lineage>
</organism>
<dbReference type="Gene3D" id="1.10.540.10">
    <property type="entry name" value="Acyl-CoA dehydrogenase/oxidase, N-terminal domain"/>
    <property type="match status" value="1"/>
</dbReference>
<evidence type="ECO:0000259" key="8">
    <source>
        <dbReference type="Pfam" id="PF02771"/>
    </source>
</evidence>
<feature type="domain" description="Acyl-CoA dehydrogenase/oxidase N-terminal" evidence="8">
    <location>
        <begin position="79"/>
        <end position="190"/>
    </location>
</feature>
<accession>A0A3E0H3M0</accession>
<comment type="caution">
    <text evidence="9">The sequence shown here is derived from an EMBL/GenBank/DDBJ whole genome shotgun (WGS) entry which is preliminary data.</text>
</comment>
<dbReference type="EMBL" id="QUNR01000003">
    <property type="protein sequence ID" value="REH37636.1"/>
    <property type="molecule type" value="Genomic_DNA"/>
</dbReference>
<protein>
    <recommendedName>
        <fullName evidence="11">Alkylation response protein AidB-like acyl-CoA dehydrogenase</fullName>
    </recommendedName>
</protein>
<comment type="cofactor">
    <cofactor evidence="1 5">
        <name>FAD</name>
        <dbReference type="ChEBI" id="CHEBI:57692"/>
    </cofactor>
</comment>
<dbReference type="PROSITE" id="PS00073">
    <property type="entry name" value="ACYL_COA_DH_2"/>
    <property type="match status" value="1"/>
</dbReference>
<evidence type="ECO:0000256" key="3">
    <source>
        <dbReference type="ARBA" id="ARBA00022630"/>
    </source>
</evidence>
<evidence type="ECO:0000259" key="6">
    <source>
        <dbReference type="Pfam" id="PF00441"/>
    </source>
</evidence>
<dbReference type="Gene3D" id="1.20.140.10">
    <property type="entry name" value="Butyryl-CoA Dehydrogenase, subunit A, domain 3"/>
    <property type="match status" value="1"/>
</dbReference>
<proteinExistence type="inferred from homology"/>
<dbReference type="Gene3D" id="2.40.110.10">
    <property type="entry name" value="Butyryl-CoA Dehydrogenase, subunit A, domain 2"/>
    <property type="match status" value="1"/>
</dbReference>
<evidence type="ECO:0008006" key="11">
    <source>
        <dbReference type="Google" id="ProtNLM"/>
    </source>
</evidence>
<gene>
    <name evidence="9" type="ORF">DFR26_1415</name>
</gene>
<dbReference type="InterPro" id="IPR046373">
    <property type="entry name" value="Acyl-CoA_Oxase/DH_mid-dom_sf"/>
</dbReference>
<feature type="domain" description="Acyl-CoA oxidase/dehydrogenase middle" evidence="7">
    <location>
        <begin position="198"/>
        <end position="286"/>
    </location>
</feature>
<evidence type="ECO:0000256" key="1">
    <source>
        <dbReference type="ARBA" id="ARBA00001974"/>
    </source>
</evidence>
<dbReference type="SUPFAM" id="SSF47203">
    <property type="entry name" value="Acyl-CoA dehydrogenase C-terminal domain-like"/>
    <property type="match status" value="1"/>
</dbReference>
<dbReference type="InterPro" id="IPR037069">
    <property type="entry name" value="AcylCoA_DH/ox_N_sf"/>
</dbReference>
<evidence type="ECO:0000259" key="7">
    <source>
        <dbReference type="Pfam" id="PF02770"/>
    </source>
</evidence>
<dbReference type="AlphaFoldDB" id="A0A3E0H3M0"/>
<dbReference type="OrthoDB" id="142556at2"/>
<dbReference type="InterPro" id="IPR013786">
    <property type="entry name" value="AcylCoA_DH/ox_N"/>
</dbReference>
<reference evidence="9 10" key="1">
    <citation type="submission" date="2018-08" db="EMBL/GenBank/DDBJ databases">
        <title>Genomic Encyclopedia of Type Strains, Phase IV (KMG-IV): sequencing the most valuable type-strain genomes for metagenomic binning, comparative biology and taxonomic classification.</title>
        <authorList>
            <person name="Goeker M."/>
        </authorList>
    </citation>
    <scope>NUCLEOTIDE SEQUENCE [LARGE SCALE GENOMIC DNA]</scope>
    <source>
        <strain evidence="9 10">DSM 26022</strain>
    </source>
</reference>
<dbReference type="Pfam" id="PF02770">
    <property type="entry name" value="Acyl-CoA_dh_M"/>
    <property type="match status" value="1"/>
</dbReference>
<dbReference type="PANTHER" id="PTHR43884:SF12">
    <property type="entry name" value="ISOVALERYL-COA DEHYDROGENASE, MITOCHONDRIAL-RELATED"/>
    <property type="match status" value="1"/>
</dbReference>
<dbReference type="PANTHER" id="PTHR43884">
    <property type="entry name" value="ACYL-COA DEHYDROGENASE"/>
    <property type="match status" value="1"/>
</dbReference>
<evidence type="ECO:0000256" key="2">
    <source>
        <dbReference type="ARBA" id="ARBA00009347"/>
    </source>
</evidence>
<evidence type="ECO:0000313" key="10">
    <source>
        <dbReference type="Proteomes" id="UP000256774"/>
    </source>
</evidence>
<keyword evidence="10" id="KW-1185">Reference proteome</keyword>
<dbReference type="InterPro" id="IPR006089">
    <property type="entry name" value="Acyl-CoA_DH_CS"/>
</dbReference>
<feature type="domain" description="Acyl-CoA dehydrogenase/oxidase C-terminal" evidence="6">
    <location>
        <begin position="302"/>
        <end position="430"/>
    </location>
</feature>
<dbReference type="InterPro" id="IPR009100">
    <property type="entry name" value="AcylCoA_DH/oxidase_NM_dom_sf"/>
</dbReference>
<evidence type="ECO:0000256" key="4">
    <source>
        <dbReference type="ARBA" id="ARBA00022827"/>
    </source>
</evidence>
<dbReference type="GO" id="GO:0050660">
    <property type="term" value="F:flavin adenine dinucleotide binding"/>
    <property type="evidence" value="ECO:0007669"/>
    <property type="project" value="InterPro"/>
</dbReference>
<keyword evidence="5" id="KW-0560">Oxidoreductase</keyword>
<dbReference type="InterPro" id="IPR009075">
    <property type="entry name" value="AcylCo_DH/oxidase_C"/>
</dbReference>